<feature type="transmembrane region" description="Helical" evidence="1">
    <location>
        <begin position="16"/>
        <end position="39"/>
    </location>
</feature>
<gene>
    <name evidence="2" type="ORF">NYP16_06855</name>
</gene>
<organism evidence="2 3">
    <name type="scientific">Govanella unica</name>
    <dbReference type="NCBI Taxonomy" id="2975056"/>
    <lineage>
        <taxon>Bacteria</taxon>
        <taxon>Pseudomonadati</taxon>
        <taxon>Pseudomonadota</taxon>
        <taxon>Alphaproteobacteria</taxon>
        <taxon>Emcibacterales</taxon>
        <taxon>Govanellaceae</taxon>
        <taxon>Govanella</taxon>
    </lineage>
</organism>
<comment type="caution">
    <text evidence="2">The sequence shown here is derived from an EMBL/GenBank/DDBJ whole genome shotgun (WGS) entry which is preliminary data.</text>
</comment>
<evidence type="ECO:0000313" key="3">
    <source>
        <dbReference type="Proteomes" id="UP001141619"/>
    </source>
</evidence>
<evidence type="ECO:0000313" key="2">
    <source>
        <dbReference type="EMBL" id="MDA5193672.1"/>
    </source>
</evidence>
<dbReference type="AlphaFoldDB" id="A0A9X3TYE5"/>
<reference evidence="2" key="1">
    <citation type="submission" date="2022-08" db="EMBL/GenBank/DDBJ databases">
        <authorList>
            <person name="Vandamme P."/>
            <person name="Hettiarachchi A."/>
            <person name="Peeters C."/>
            <person name="Cnockaert M."/>
            <person name="Carlier A."/>
        </authorList>
    </citation>
    <scope>NUCLEOTIDE SEQUENCE</scope>
    <source>
        <strain evidence="2">LMG 31809</strain>
    </source>
</reference>
<feature type="transmembrane region" description="Helical" evidence="1">
    <location>
        <begin position="60"/>
        <end position="80"/>
    </location>
</feature>
<evidence type="ECO:0000256" key="1">
    <source>
        <dbReference type="SAM" id="Phobius"/>
    </source>
</evidence>
<keyword evidence="1" id="KW-0472">Membrane</keyword>
<proteinExistence type="predicted"/>
<dbReference type="RefSeq" id="WP_274943370.1">
    <property type="nucleotide sequence ID" value="NZ_JANWOI010000002.1"/>
</dbReference>
<reference evidence="2" key="2">
    <citation type="journal article" date="2023" name="Syst. Appl. Microbiol.">
        <title>Govania unica gen. nov., sp. nov., a rare biosphere bacterium that represents a novel family in the class Alphaproteobacteria.</title>
        <authorList>
            <person name="Vandamme P."/>
            <person name="Peeters C."/>
            <person name="Hettiarachchi A."/>
            <person name="Cnockaert M."/>
            <person name="Carlier A."/>
        </authorList>
    </citation>
    <scope>NUCLEOTIDE SEQUENCE</scope>
    <source>
        <strain evidence="2">LMG 31809</strain>
    </source>
</reference>
<keyword evidence="3" id="KW-1185">Reference proteome</keyword>
<dbReference type="EMBL" id="JANWOI010000002">
    <property type="protein sequence ID" value="MDA5193672.1"/>
    <property type="molecule type" value="Genomic_DNA"/>
</dbReference>
<dbReference type="Proteomes" id="UP001141619">
    <property type="component" value="Unassembled WGS sequence"/>
</dbReference>
<name>A0A9X3TYE5_9PROT</name>
<protein>
    <submittedName>
        <fullName evidence="2">Uncharacterized protein</fullName>
    </submittedName>
</protein>
<accession>A0A9X3TYE5</accession>
<keyword evidence="1" id="KW-1133">Transmembrane helix</keyword>
<keyword evidence="1" id="KW-0812">Transmembrane</keyword>
<sequence>MENLDLTYIRVNKFKLFIYIIISLLFSFFSIFLSIKIFNGYELSDIYMKKFFKILNFSDFFGYFFIASSTLFLFSALFLIRKISLPVCAILNSKGIWIYNFNENHPLSWEKITGIKSRGFFGSKICLIVDSDFNEKDYARKNPVIPMIFSDINLNKMEKIIFYYIKKYK</sequence>